<comment type="caution">
    <text evidence="2">The sequence shown here is derived from an EMBL/GenBank/DDBJ whole genome shotgun (WGS) entry which is preliminary data.</text>
</comment>
<reference evidence="2 3" key="1">
    <citation type="submission" date="2020-08" db="EMBL/GenBank/DDBJ databases">
        <title>Cohnella phylogeny.</title>
        <authorList>
            <person name="Dunlap C."/>
        </authorList>
    </citation>
    <scope>NUCLEOTIDE SEQUENCE [LARGE SCALE GENOMIC DNA]</scope>
    <source>
        <strain evidence="2 3">CBP 2801</strain>
    </source>
</reference>
<dbReference type="RefSeq" id="WP_185131308.1">
    <property type="nucleotide sequence ID" value="NZ_JACJVO010000028.1"/>
</dbReference>
<keyword evidence="1" id="KW-0812">Transmembrane</keyword>
<gene>
    <name evidence="2" type="ORF">H7C18_22260</name>
</gene>
<dbReference type="PANTHER" id="PTHR31446">
    <property type="entry name" value="ACID PHOSPHATASE/VANADIUM-DEPENDENT HALOPEROXIDASE-RELATED PROTEIN"/>
    <property type="match status" value="1"/>
</dbReference>
<feature type="transmembrane region" description="Helical" evidence="1">
    <location>
        <begin position="130"/>
        <end position="147"/>
    </location>
</feature>
<feature type="transmembrane region" description="Helical" evidence="1">
    <location>
        <begin position="71"/>
        <end position="88"/>
    </location>
</feature>
<proteinExistence type="predicted"/>
<dbReference type="PANTHER" id="PTHR31446:SF29">
    <property type="entry name" value="ACID PHOSPHATASE_VANADIUM-DEPENDENT HALOPEROXIDASE-RELATED PROTEIN"/>
    <property type="match status" value="1"/>
</dbReference>
<evidence type="ECO:0000313" key="2">
    <source>
        <dbReference type="EMBL" id="MBB6733653.1"/>
    </source>
</evidence>
<protein>
    <submittedName>
        <fullName evidence="2">Divergent PAP2 family protein</fullName>
    </submittedName>
</protein>
<accession>A0A7X0STL4</accession>
<dbReference type="Proteomes" id="UP000564644">
    <property type="component" value="Unassembled WGS sequence"/>
</dbReference>
<keyword evidence="1" id="KW-0472">Membrane</keyword>
<dbReference type="AlphaFoldDB" id="A0A7X0STL4"/>
<dbReference type="InterPro" id="IPR003832">
    <property type="entry name" value="DUF212"/>
</dbReference>
<keyword evidence="3" id="KW-1185">Reference proteome</keyword>
<organism evidence="2 3">
    <name type="scientific">Cohnella zeiphila</name>
    <dbReference type="NCBI Taxonomy" id="2761120"/>
    <lineage>
        <taxon>Bacteria</taxon>
        <taxon>Bacillati</taxon>
        <taxon>Bacillota</taxon>
        <taxon>Bacilli</taxon>
        <taxon>Bacillales</taxon>
        <taxon>Paenibacillaceae</taxon>
        <taxon>Cohnella</taxon>
    </lineage>
</organism>
<evidence type="ECO:0000256" key="1">
    <source>
        <dbReference type="SAM" id="Phobius"/>
    </source>
</evidence>
<keyword evidence="1" id="KW-1133">Transmembrane helix</keyword>
<evidence type="ECO:0000313" key="3">
    <source>
        <dbReference type="Proteomes" id="UP000564644"/>
    </source>
</evidence>
<dbReference type="Pfam" id="PF02681">
    <property type="entry name" value="DUF212"/>
    <property type="match status" value="1"/>
</dbReference>
<name>A0A7X0STL4_9BACL</name>
<dbReference type="EMBL" id="JACJVO010000028">
    <property type="protein sequence ID" value="MBB6733653.1"/>
    <property type="molecule type" value="Genomic_DNA"/>
</dbReference>
<sequence>MSVLLNYPLLAALTAIVAAQFVKVPIFYLAKGRWAPGLAFGTGGMPSSHSAAVASMATAVALRQGFSSPEFAIAAVVCAITMYDAAGIRRQAGMHASAINRMLLAVPELQAGSPERQTLKELLGHRPAEVLIGALLGIAIGFLFDWLA</sequence>